<dbReference type="InterPro" id="IPR001633">
    <property type="entry name" value="EAL_dom"/>
</dbReference>
<dbReference type="PROSITE" id="PS50883">
    <property type="entry name" value="EAL"/>
    <property type="match status" value="1"/>
</dbReference>
<reference evidence="4 5" key="1">
    <citation type="journal article" date="2019" name="Environ. Microbiol.">
        <title>Species interactions and distinct microbial communities in high Arctic permafrost affected cryosols are associated with the CH4 and CO2 gas fluxes.</title>
        <authorList>
            <person name="Altshuler I."/>
            <person name="Hamel J."/>
            <person name="Turney S."/>
            <person name="Magnuson E."/>
            <person name="Levesque R."/>
            <person name="Greer C."/>
            <person name="Whyte L.G."/>
        </authorList>
    </citation>
    <scope>NUCLEOTIDE SEQUENCE [LARGE SCALE GENOMIC DNA]</scope>
    <source>
        <strain evidence="4 5">E6.1</strain>
    </source>
</reference>
<dbReference type="Proteomes" id="UP000319931">
    <property type="component" value="Unassembled WGS sequence"/>
</dbReference>
<evidence type="ECO:0000259" key="1">
    <source>
        <dbReference type="PROSITE" id="PS50112"/>
    </source>
</evidence>
<dbReference type="Gene3D" id="3.30.450.40">
    <property type="match status" value="1"/>
</dbReference>
<dbReference type="Gene3D" id="3.30.450.20">
    <property type="entry name" value="PAS domain"/>
    <property type="match status" value="1"/>
</dbReference>
<evidence type="ECO:0000259" key="3">
    <source>
        <dbReference type="PROSITE" id="PS50887"/>
    </source>
</evidence>
<dbReference type="InterPro" id="IPR000160">
    <property type="entry name" value="GGDEF_dom"/>
</dbReference>
<dbReference type="InterPro" id="IPR043128">
    <property type="entry name" value="Rev_trsase/Diguanyl_cyclase"/>
</dbReference>
<name>A0A502FF78_9SPHN</name>
<dbReference type="InterPro" id="IPR013767">
    <property type="entry name" value="PAS_fold"/>
</dbReference>
<comment type="caution">
    <text evidence="4">The sequence shown here is derived from an EMBL/GenBank/DDBJ whole genome shotgun (WGS) entry which is preliminary data.</text>
</comment>
<dbReference type="CDD" id="cd01948">
    <property type="entry name" value="EAL"/>
    <property type="match status" value="1"/>
</dbReference>
<dbReference type="PROSITE" id="PS50112">
    <property type="entry name" value="PAS"/>
    <property type="match status" value="1"/>
</dbReference>
<gene>
    <name evidence="4" type="ORF">EAH76_21605</name>
</gene>
<dbReference type="Gene3D" id="3.20.20.450">
    <property type="entry name" value="EAL domain"/>
    <property type="match status" value="1"/>
</dbReference>
<dbReference type="InterPro" id="IPR000014">
    <property type="entry name" value="PAS"/>
</dbReference>
<dbReference type="InterPro" id="IPR052155">
    <property type="entry name" value="Biofilm_reg_signaling"/>
</dbReference>
<organism evidence="4 5">
    <name type="scientific">Sphingomonas glacialis</name>
    <dbReference type="NCBI Taxonomy" id="658225"/>
    <lineage>
        <taxon>Bacteria</taxon>
        <taxon>Pseudomonadati</taxon>
        <taxon>Pseudomonadota</taxon>
        <taxon>Alphaproteobacteria</taxon>
        <taxon>Sphingomonadales</taxon>
        <taxon>Sphingomonadaceae</taxon>
        <taxon>Sphingomonas</taxon>
    </lineage>
</organism>
<feature type="domain" description="GGDEF" evidence="3">
    <location>
        <begin position="326"/>
        <end position="459"/>
    </location>
</feature>
<dbReference type="InterPro" id="IPR035919">
    <property type="entry name" value="EAL_sf"/>
</dbReference>
<dbReference type="SMART" id="SM00065">
    <property type="entry name" value="GAF"/>
    <property type="match status" value="1"/>
</dbReference>
<dbReference type="Pfam" id="PF00563">
    <property type="entry name" value="EAL"/>
    <property type="match status" value="1"/>
</dbReference>
<protein>
    <submittedName>
        <fullName evidence="4">EAL domain-containing protein</fullName>
    </submittedName>
</protein>
<feature type="domain" description="EAL" evidence="2">
    <location>
        <begin position="468"/>
        <end position="722"/>
    </location>
</feature>
<dbReference type="SMART" id="SM00052">
    <property type="entry name" value="EAL"/>
    <property type="match status" value="1"/>
</dbReference>
<dbReference type="CDD" id="cd01949">
    <property type="entry name" value="GGDEF"/>
    <property type="match status" value="1"/>
</dbReference>
<dbReference type="SUPFAM" id="SSF55785">
    <property type="entry name" value="PYP-like sensor domain (PAS domain)"/>
    <property type="match status" value="1"/>
</dbReference>
<dbReference type="PANTHER" id="PTHR44757:SF2">
    <property type="entry name" value="BIOFILM ARCHITECTURE MAINTENANCE PROTEIN MBAA"/>
    <property type="match status" value="1"/>
</dbReference>
<dbReference type="InterPro" id="IPR003018">
    <property type="entry name" value="GAF"/>
</dbReference>
<dbReference type="SUPFAM" id="SSF55073">
    <property type="entry name" value="Nucleotide cyclase"/>
    <property type="match status" value="1"/>
</dbReference>
<dbReference type="GO" id="GO:0006355">
    <property type="term" value="P:regulation of DNA-templated transcription"/>
    <property type="evidence" value="ECO:0007669"/>
    <property type="project" value="InterPro"/>
</dbReference>
<proteinExistence type="predicted"/>
<evidence type="ECO:0000259" key="2">
    <source>
        <dbReference type="PROSITE" id="PS50883"/>
    </source>
</evidence>
<dbReference type="SMART" id="SM00091">
    <property type="entry name" value="PAS"/>
    <property type="match status" value="1"/>
</dbReference>
<dbReference type="EMBL" id="RCZC01000010">
    <property type="protein sequence ID" value="TPG48021.1"/>
    <property type="molecule type" value="Genomic_DNA"/>
</dbReference>
<dbReference type="CDD" id="cd00130">
    <property type="entry name" value="PAS"/>
    <property type="match status" value="1"/>
</dbReference>
<dbReference type="SUPFAM" id="SSF141868">
    <property type="entry name" value="EAL domain-like"/>
    <property type="match status" value="1"/>
</dbReference>
<dbReference type="InterPro" id="IPR029016">
    <property type="entry name" value="GAF-like_dom_sf"/>
</dbReference>
<dbReference type="RefSeq" id="WP_140852348.1">
    <property type="nucleotide sequence ID" value="NZ_RCZC01000010.1"/>
</dbReference>
<dbReference type="InterPro" id="IPR035965">
    <property type="entry name" value="PAS-like_dom_sf"/>
</dbReference>
<dbReference type="NCBIfam" id="TIGR00254">
    <property type="entry name" value="GGDEF"/>
    <property type="match status" value="1"/>
</dbReference>
<sequence>MVDPSTLFQKPADEEARLACLPACDILGIEPETEYDHLTKFAADLFNAQICLVWLVGRDEVWMKAHWGLDEDRGVRDASFCTHTILTADPLIVLDATLDERFRDNPNVVGGLAVRFYASAPIINKAGVKLGALCIIDRVPRPSFSDGQRRLLVQLATMVSERLDARREARTDVAIGSFAQTTGLAIITADAGGIITFWNDAARIMFGYARSEAVGRQLEMIMPERFRKAHRSGLVRLGNGGASALAGKSVEVTALHREGREFPIELSVAAWSGSTGMEFGAHIQDISARRAREADLHHFARHDGLTGLLNRGGFRACVEDCLQAHGSASVLVLDLDCFKSVNDTLGHAVGDALLQTIAVRMTTCVEGEGVLGRIGGDEFALLVSCRSDLIAARATAQRLLEAFSEPFEIAGHDLQIGTSIGIAIAPLHAGDSDELLVRADLALLRAKGAGGRTFKVFDAGMANQLAARRAFKDEMRQAYLDGQWALFYQPQVRLSDGKLIGAEALLRWRHPTRGLLLPAAFMPVLETHLLAYEVGCWVIDEACRQLVEWRAQGLCIDRVGINLFAAQVRAGTLETVIGAALERHALQPCDLELEITETIVLGHDDGVLEPLRKLHNMGIGIAFDDFGTGFASLSTLKGFPLSRLKIDRSFVEDICSEPHSIAIVRAVSAMGQSLGLNVIAEGIETLEQADMVATLGCNEGQGYLYGRPYDGVSFPAFVIASSWTKLPQPKDISRQQRAG</sequence>
<dbReference type="InterPro" id="IPR029787">
    <property type="entry name" value="Nucleotide_cyclase"/>
</dbReference>
<dbReference type="AlphaFoldDB" id="A0A502FF78"/>
<keyword evidence="5" id="KW-1185">Reference proteome</keyword>
<accession>A0A502FF78</accession>
<dbReference type="SMART" id="SM00267">
    <property type="entry name" value="GGDEF"/>
    <property type="match status" value="1"/>
</dbReference>
<dbReference type="Gene3D" id="3.30.70.270">
    <property type="match status" value="1"/>
</dbReference>
<dbReference type="Pfam" id="PF01590">
    <property type="entry name" value="GAF"/>
    <property type="match status" value="1"/>
</dbReference>
<dbReference type="Pfam" id="PF00990">
    <property type="entry name" value="GGDEF"/>
    <property type="match status" value="1"/>
</dbReference>
<feature type="domain" description="PAS" evidence="1">
    <location>
        <begin position="171"/>
        <end position="224"/>
    </location>
</feature>
<dbReference type="SUPFAM" id="SSF55781">
    <property type="entry name" value="GAF domain-like"/>
    <property type="match status" value="1"/>
</dbReference>
<dbReference type="PANTHER" id="PTHR44757">
    <property type="entry name" value="DIGUANYLATE CYCLASE DGCP"/>
    <property type="match status" value="1"/>
</dbReference>
<evidence type="ECO:0000313" key="5">
    <source>
        <dbReference type="Proteomes" id="UP000319931"/>
    </source>
</evidence>
<dbReference type="PROSITE" id="PS50887">
    <property type="entry name" value="GGDEF"/>
    <property type="match status" value="1"/>
</dbReference>
<evidence type="ECO:0000313" key="4">
    <source>
        <dbReference type="EMBL" id="TPG48021.1"/>
    </source>
</evidence>
<dbReference type="OrthoDB" id="9790882at2"/>
<dbReference type="Pfam" id="PF00989">
    <property type="entry name" value="PAS"/>
    <property type="match status" value="1"/>
</dbReference>
<dbReference type="NCBIfam" id="TIGR00229">
    <property type="entry name" value="sensory_box"/>
    <property type="match status" value="1"/>
</dbReference>